<organism evidence="7 8">
    <name type="scientific">Fistulifera solaris</name>
    <name type="common">Oleaginous diatom</name>
    <dbReference type="NCBI Taxonomy" id="1519565"/>
    <lineage>
        <taxon>Eukaryota</taxon>
        <taxon>Sar</taxon>
        <taxon>Stramenopiles</taxon>
        <taxon>Ochrophyta</taxon>
        <taxon>Bacillariophyta</taxon>
        <taxon>Bacillariophyceae</taxon>
        <taxon>Bacillariophycidae</taxon>
        <taxon>Naviculales</taxon>
        <taxon>Naviculaceae</taxon>
        <taxon>Fistulifera</taxon>
    </lineage>
</organism>
<dbReference type="PROSITE" id="PS50071">
    <property type="entry name" value="HOMEOBOX_2"/>
    <property type="match status" value="1"/>
</dbReference>
<keyword evidence="2 4" id="KW-0371">Homeobox</keyword>
<dbReference type="InterPro" id="IPR050224">
    <property type="entry name" value="TALE_homeobox"/>
</dbReference>
<dbReference type="Gene3D" id="1.10.10.60">
    <property type="entry name" value="Homeodomain-like"/>
    <property type="match status" value="1"/>
</dbReference>
<evidence type="ECO:0000256" key="2">
    <source>
        <dbReference type="ARBA" id="ARBA00023155"/>
    </source>
</evidence>
<accession>A0A1Z5JDZ9</accession>
<dbReference type="GO" id="GO:0005634">
    <property type="term" value="C:nucleus"/>
    <property type="evidence" value="ECO:0007669"/>
    <property type="project" value="UniProtKB-SubCell"/>
</dbReference>
<comment type="caution">
    <text evidence="7">The sequence shown here is derived from an EMBL/GenBank/DDBJ whole genome shotgun (WGS) entry which is preliminary data.</text>
</comment>
<keyword evidence="1 4" id="KW-0238">DNA-binding</keyword>
<dbReference type="CDD" id="cd00086">
    <property type="entry name" value="homeodomain"/>
    <property type="match status" value="1"/>
</dbReference>
<dbReference type="InterPro" id="IPR001356">
    <property type="entry name" value="HD"/>
</dbReference>
<evidence type="ECO:0000256" key="1">
    <source>
        <dbReference type="ARBA" id="ARBA00023125"/>
    </source>
</evidence>
<dbReference type="SUPFAM" id="SSF46689">
    <property type="entry name" value="Homeodomain-like"/>
    <property type="match status" value="1"/>
</dbReference>
<dbReference type="InterPro" id="IPR008422">
    <property type="entry name" value="KN_HD"/>
</dbReference>
<keyword evidence="8" id="KW-1185">Reference proteome</keyword>
<dbReference type="GO" id="GO:0003677">
    <property type="term" value="F:DNA binding"/>
    <property type="evidence" value="ECO:0007669"/>
    <property type="project" value="UniProtKB-UniRule"/>
</dbReference>
<dbReference type="Proteomes" id="UP000198406">
    <property type="component" value="Unassembled WGS sequence"/>
</dbReference>
<evidence type="ECO:0000259" key="6">
    <source>
        <dbReference type="PROSITE" id="PS50071"/>
    </source>
</evidence>
<reference evidence="7 8" key="1">
    <citation type="journal article" date="2015" name="Plant Cell">
        <title>Oil accumulation by the oleaginous diatom Fistulifera solaris as revealed by the genome and transcriptome.</title>
        <authorList>
            <person name="Tanaka T."/>
            <person name="Maeda Y."/>
            <person name="Veluchamy A."/>
            <person name="Tanaka M."/>
            <person name="Abida H."/>
            <person name="Marechal E."/>
            <person name="Bowler C."/>
            <person name="Muto M."/>
            <person name="Sunaga Y."/>
            <person name="Tanaka M."/>
            <person name="Yoshino T."/>
            <person name="Taniguchi T."/>
            <person name="Fukuda Y."/>
            <person name="Nemoto M."/>
            <person name="Matsumoto M."/>
            <person name="Wong P.S."/>
            <person name="Aburatani S."/>
            <person name="Fujibuchi W."/>
        </authorList>
    </citation>
    <scope>NUCLEOTIDE SEQUENCE [LARGE SCALE GENOMIC DNA]</scope>
    <source>
        <strain evidence="7 8">JPCC DA0580</strain>
    </source>
</reference>
<dbReference type="Pfam" id="PF05920">
    <property type="entry name" value="Homeobox_KN"/>
    <property type="match status" value="1"/>
</dbReference>
<dbReference type="EMBL" id="BDSP01000048">
    <property type="protein sequence ID" value="GAX11981.1"/>
    <property type="molecule type" value="Genomic_DNA"/>
</dbReference>
<evidence type="ECO:0000256" key="4">
    <source>
        <dbReference type="PROSITE-ProRule" id="PRU00108"/>
    </source>
</evidence>
<sequence>MAGDDLDLMLQHECFPTMVELTLLIQQGYQAVRDQTGRTYTSQQKLPKSSLTLDETMKATLHMQQKLLSNPKVPRTVVRRGQYPITDAIIDDSLRILRRENEDLQNYAQDPKAAQSVNESSPKKKGSKKEAIAIKYAKWQTDILMKWMVDHSEEPFPDQTAIAQLMSQTGLSQSQVVNWTTNVRKRNKKATCQGGKKPHHFIDFMFLVQEREQQQYGPPSRKKLATPASRRAAATVSPLSQCSASSFQNLEDDDVLLIDDPEMELMQEFASTWLKNAQQPAELWLVDDDAPLGDAFEEFMAETYQPPHLLPCITDDNAEQDTFGRKRSRSFDIDDSEVDSDLEEWVQSFDLNEMDLEMEIV</sequence>
<evidence type="ECO:0000313" key="8">
    <source>
        <dbReference type="Proteomes" id="UP000198406"/>
    </source>
</evidence>
<keyword evidence="3 4" id="KW-0539">Nucleus</keyword>
<dbReference type="AlphaFoldDB" id="A0A1Z5JDZ9"/>
<comment type="subcellular location">
    <subcellularLocation>
        <location evidence="4">Nucleus</location>
    </subcellularLocation>
</comment>
<protein>
    <recommendedName>
        <fullName evidence="6">Homeobox domain-containing protein</fullName>
    </recommendedName>
</protein>
<evidence type="ECO:0000256" key="5">
    <source>
        <dbReference type="SAM" id="MobiDB-lite"/>
    </source>
</evidence>
<feature type="region of interest" description="Disordered" evidence="5">
    <location>
        <begin position="106"/>
        <end position="129"/>
    </location>
</feature>
<evidence type="ECO:0000256" key="3">
    <source>
        <dbReference type="ARBA" id="ARBA00023242"/>
    </source>
</evidence>
<gene>
    <name evidence="7" type="ORF">FisN_8Lh075</name>
</gene>
<dbReference type="PANTHER" id="PTHR11850">
    <property type="entry name" value="HOMEOBOX PROTEIN TRANSCRIPTION FACTORS"/>
    <property type="match status" value="1"/>
</dbReference>
<dbReference type="InParanoid" id="A0A1Z5JDZ9"/>
<name>A0A1Z5JDZ9_FISSO</name>
<dbReference type="InterPro" id="IPR009057">
    <property type="entry name" value="Homeodomain-like_sf"/>
</dbReference>
<evidence type="ECO:0000313" key="7">
    <source>
        <dbReference type="EMBL" id="GAX11981.1"/>
    </source>
</evidence>
<feature type="domain" description="Homeobox" evidence="6">
    <location>
        <begin position="127"/>
        <end position="190"/>
    </location>
</feature>
<dbReference type="GO" id="GO:0006355">
    <property type="term" value="P:regulation of DNA-templated transcription"/>
    <property type="evidence" value="ECO:0007669"/>
    <property type="project" value="InterPro"/>
</dbReference>
<feature type="DNA-binding region" description="Homeobox" evidence="4">
    <location>
        <begin position="129"/>
        <end position="191"/>
    </location>
</feature>
<proteinExistence type="predicted"/>
<dbReference type="OrthoDB" id="10056939at2759"/>